<keyword evidence="5" id="KW-0547">Nucleotide-binding</keyword>
<comment type="subcellular location">
    <subcellularLocation>
        <location evidence="1">Cell inner membrane</location>
        <topology evidence="1">Peripheral membrane protein</topology>
    </subcellularLocation>
</comment>
<evidence type="ECO:0000256" key="7">
    <source>
        <dbReference type="ARBA" id="ARBA00023136"/>
    </source>
</evidence>
<keyword evidence="4" id="KW-1003">Cell membrane</keyword>
<dbReference type="SUPFAM" id="SSF52540">
    <property type="entry name" value="P-loop containing nucleoside triphosphate hydrolases"/>
    <property type="match status" value="2"/>
</dbReference>
<dbReference type="PANTHER" id="PTHR43297:SF2">
    <property type="entry name" value="DIPEPTIDE TRANSPORT ATP-BINDING PROTEIN DPPD"/>
    <property type="match status" value="1"/>
</dbReference>
<dbReference type="InterPro" id="IPR017871">
    <property type="entry name" value="ABC_transporter-like_CS"/>
</dbReference>
<dbReference type="Gene3D" id="3.40.50.300">
    <property type="entry name" value="P-loop containing nucleotide triphosphate hydrolases"/>
    <property type="match status" value="2"/>
</dbReference>
<dbReference type="RefSeq" id="WP_076412603.1">
    <property type="nucleotide sequence ID" value="NZ_AP028040.1"/>
</dbReference>
<dbReference type="PANTHER" id="PTHR43297">
    <property type="entry name" value="OLIGOPEPTIDE TRANSPORT ATP-BINDING PROTEIN APPD"/>
    <property type="match status" value="1"/>
</dbReference>
<sequence length="565" mass="61840">MSQQDIRQDSPLLAVRGLDVDIAGDSGMTHAVKRLQLAISQRETFALVGESGCGKSMTALALLRLLPDAGRIVGGQIDLDGEDLNRLPESAMRGVRGGRIGIIFQEPSTSLNPVMRVGDQIIETLVAHTPLRGAAARARAIDWLRRVGIPEPERRVDDYPFQFSGGQKQRAMIAIALAAEPLLLIADEPTTALDVTVQAQVLDLLAGIQREIGMAVLLITHDLAVVRNVAHHVALMRGGEIVESASAEEFFRAPKHPYARQLFDAIPTFEKRGVPLSQAGRAAQARDVARKRPREPGVVLDVQDLKVHYPVRKGPLRRVASWVKAVDGVTFTLRAGETLALLGESGCGKTTTGKALLRLIDGARISGRAMLQGQDLLTADRARLQRLRQDIQIVFQDPYASLDPRMRVGDILDEGLESLRRGMGARERRDRAVRLVERVGLPANTLARYPHEFSGGQRQRIAIARALAVEPKVLICDEPTSALDVSVQAQILDLLRELQDELGIAYLFITHNFGVVEYLADRIAVMDGGRIVELGEADAVLHAPRQDMTRRLLDAVPRLQFGAPE</sequence>
<dbReference type="InterPro" id="IPR050388">
    <property type="entry name" value="ABC_Ni/Peptide_Import"/>
</dbReference>
<dbReference type="AlphaFoldDB" id="A0A1R1JSG5"/>
<dbReference type="GO" id="GO:0016887">
    <property type="term" value="F:ATP hydrolysis activity"/>
    <property type="evidence" value="ECO:0007669"/>
    <property type="project" value="InterPro"/>
</dbReference>
<dbReference type="FunFam" id="3.40.50.300:FF:000016">
    <property type="entry name" value="Oligopeptide ABC transporter ATP-binding component"/>
    <property type="match status" value="2"/>
</dbReference>
<feature type="domain" description="ABC transporter" evidence="8">
    <location>
        <begin position="311"/>
        <end position="553"/>
    </location>
</feature>
<dbReference type="EMBL" id="MJMN01000016">
    <property type="protein sequence ID" value="OMG85442.1"/>
    <property type="molecule type" value="Genomic_DNA"/>
</dbReference>
<evidence type="ECO:0000256" key="6">
    <source>
        <dbReference type="ARBA" id="ARBA00022840"/>
    </source>
</evidence>
<dbReference type="Proteomes" id="UP000187251">
    <property type="component" value="Unassembled WGS sequence"/>
</dbReference>
<dbReference type="GO" id="GO:0005886">
    <property type="term" value="C:plasma membrane"/>
    <property type="evidence" value="ECO:0007669"/>
    <property type="project" value="UniProtKB-SubCell"/>
</dbReference>
<dbReference type="InterPro" id="IPR003593">
    <property type="entry name" value="AAA+_ATPase"/>
</dbReference>
<dbReference type="GO" id="GO:0055085">
    <property type="term" value="P:transmembrane transport"/>
    <property type="evidence" value="ECO:0007669"/>
    <property type="project" value="UniProtKB-ARBA"/>
</dbReference>
<proteinExistence type="inferred from homology"/>
<keyword evidence="6 9" id="KW-0067">ATP-binding</keyword>
<evidence type="ECO:0000259" key="8">
    <source>
        <dbReference type="PROSITE" id="PS50893"/>
    </source>
</evidence>
<evidence type="ECO:0000313" key="9">
    <source>
        <dbReference type="EMBL" id="OMG85442.1"/>
    </source>
</evidence>
<dbReference type="NCBIfam" id="NF007739">
    <property type="entry name" value="PRK10419.1"/>
    <property type="match status" value="2"/>
</dbReference>
<dbReference type="Pfam" id="PF00005">
    <property type="entry name" value="ABC_tran"/>
    <property type="match status" value="2"/>
</dbReference>
<protein>
    <submittedName>
        <fullName evidence="9">ABC transporter ATP-binding protein</fullName>
    </submittedName>
</protein>
<dbReference type="InterPro" id="IPR003439">
    <property type="entry name" value="ABC_transporter-like_ATP-bd"/>
</dbReference>
<dbReference type="SMART" id="SM00382">
    <property type="entry name" value="AAA"/>
    <property type="match status" value="2"/>
</dbReference>
<evidence type="ECO:0000256" key="4">
    <source>
        <dbReference type="ARBA" id="ARBA00022475"/>
    </source>
</evidence>
<dbReference type="InterPro" id="IPR027417">
    <property type="entry name" value="P-loop_NTPase"/>
</dbReference>
<evidence type="ECO:0000256" key="2">
    <source>
        <dbReference type="ARBA" id="ARBA00005417"/>
    </source>
</evidence>
<dbReference type="InterPro" id="IPR013563">
    <property type="entry name" value="Oligopep_ABC_C"/>
</dbReference>
<dbReference type="GO" id="GO:0015833">
    <property type="term" value="P:peptide transport"/>
    <property type="evidence" value="ECO:0007669"/>
    <property type="project" value="InterPro"/>
</dbReference>
<feature type="domain" description="ABC transporter" evidence="8">
    <location>
        <begin position="15"/>
        <end position="263"/>
    </location>
</feature>
<dbReference type="PROSITE" id="PS00211">
    <property type="entry name" value="ABC_TRANSPORTER_1"/>
    <property type="match status" value="2"/>
</dbReference>
<keyword evidence="7" id="KW-0472">Membrane</keyword>
<reference evidence="9 10" key="1">
    <citation type="submission" date="2016-09" db="EMBL/GenBank/DDBJ databases">
        <title>Phylogenomics of Achromobacter.</title>
        <authorList>
            <person name="Jeukens J."/>
            <person name="Freschi L."/>
            <person name="Vincent A.T."/>
            <person name="Emond-Rheault J.-G."/>
            <person name="Kukavica-Ibrulj I."/>
            <person name="Charette S.J."/>
            <person name="Levesque R.C."/>
        </authorList>
    </citation>
    <scope>NUCLEOTIDE SEQUENCE [LARGE SCALE GENOMIC DNA]</scope>
    <source>
        <strain evidence="9 10">AUS488</strain>
    </source>
</reference>
<name>A0A1R1JSG5_ALCXX</name>
<dbReference type="PROSITE" id="PS50893">
    <property type="entry name" value="ABC_TRANSPORTER_2"/>
    <property type="match status" value="2"/>
</dbReference>
<dbReference type="Pfam" id="PF08352">
    <property type="entry name" value="oligo_HPY"/>
    <property type="match status" value="1"/>
</dbReference>
<dbReference type="NCBIfam" id="NF008453">
    <property type="entry name" value="PRK11308.1"/>
    <property type="match status" value="2"/>
</dbReference>
<dbReference type="CDD" id="cd03257">
    <property type="entry name" value="ABC_NikE_OppD_transporters"/>
    <property type="match status" value="2"/>
</dbReference>
<dbReference type="GO" id="GO:0005524">
    <property type="term" value="F:ATP binding"/>
    <property type="evidence" value="ECO:0007669"/>
    <property type="project" value="UniProtKB-KW"/>
</dbReference>
<organism evidence="9 10">
    <name type="scientific">Alcaligenes xylosoxydans xylosoxydans</name>
    <name type="common">Achromobacter xylosoxidans</name>
    <dbReference type="NCBI Taxonomy" id="85698"/>
    <lineage>
        <taxon>Bacteria</taxon>
        <taxon>Pseudomonadati</taxon>
        <taxon>Pseudomonadota</taxon>
        <taxon>Betaproteobacteria</taxon>
        <taxon>Burkholderiales</taxon>
        <taxon>Alcaligenaceae</taxon>
        <taxon>Achromobacter</taxon>
    </lineage>
</organism>
<accession>A0A1R1JSG5</accession>
<evidence type="ECO:0000256" key="1">
    <source>
        <dbReference type="ARBA" id="ARBA00004417"/>
    </source>
</evidence>
<evidence type="ECO:0000313" key="10">
    <source>
        <dbReference type="Proteomes" id="UP000187251"/>
    </source>
</evidence>
<gene>
    <name evidence="9" type="ORF">BIZ92_27235</name>
</gene>
<comment type="similarity">
    <text evidence="2">Belongs to the ABC transporter superfamily.</text>
</comment>
<comment type="caution">
    <text evidence="9">The sequence shown here is derived from an EMBL/GenBank/DDBJ whole genome shotgun (WGS) entry which is preliminary data.</text>
</comment>
<evidence type="ECO:0000256" key="5">
    <source>
        <dbReference type="ARBA" id="ARBA00022741"/>
    </source>
</evidence>
<evidence type="ECO:0000256" key="3">
    <source>
        <dbReference type="ARBA" id="ARBA00022448"/>
    </source>
</evidence>
<keyword evidence="3" id="KW-0813">Transport</keyword>